<dbReference type="EMBL" id="VIXA01000001">
    <property type="protein sequence ID" value="TWG28219.1"/>
    <property type="molecule type" value="Genomic_DNA"/>
</dbReference>
<sequence>MPEWSIPNQEVDWSSVSHAYGPATEIPSLLRSVRSGSQQVRQRAYQELAGLVVDQGSRFEASAAVAPYLIQLVADPGAPDRFAACQVLAAIAVGDDSSWLSDPVHPAHLRSEANRRALMSRDELEEEHRAWIAAAPNEEERSARARRAEWGDVEADRDEERWTIQAYDAVRAGVPVYVAALAAPEAAVRLYAAYLLAWFPEDGETIIPAMTRLIREERDPIVVSTACVAAGLVGAPGDEALIEALSARRGSPNRGESWSAVLGLSRVITRPDRSLVRDLYSCLLEATGPVPHWPFLDGDMSAMAAFSIRDLGPELARDRVEVLVERVVNASESTDVFLLLTAMLDAAFPAGPVPDGAGFDELAAEQQMALLALLESNLLQAGPMVPMLLGRYNLPQTEPKLQAWCGR</sequence>
<accession>A0A561WWK7</accession>
<dbReference type="Proteomes" id="UP000319927">
    <property type="component" value="Unassembled WGS sequence"/>
</dbReference>
<organism evidence="1 2">
    <name type="scientific">Micromonospora palomenae</name>
    <dbReference type="NCBI Taxonomy" id="1461247"/>
    <lineage>
        <taxon>Bacteria</taxon>
        <taxon>Bacillati</taxon>
        <taxon>Actinomycetota</taxon>
        <taxon>Actinomycetes</taxon>
        <taxon>Micromonosporales</taxon>
        <taxon>Micromonosporaceae</taxon>
        <taxon>Micromonospora</taxon>
    </lineage>
</organism>
<evidence type="ECO:0000313" key="2">
    <source>
        <dbReference type="Proteomes" id="UP000319927"/>
    </source>
</evidence>
<protein>
    <recommendedName>
        <fullName evidence="3">HEAT repeat protein</fullName>
    </recommendedName>
</protein>
<evidence type="ECO:0000313" key="1">
    <source>
        <dbReference type="EMBL" id="TWG28219.1"/>
    </source>
</evidence>
<dbReference type="InterPro" id="IPR011989">
    <property type="entry name" value="ARM-like"/>
</dbReference>
<gene>
    <name evidence="1" type="ORF">FHX75_111370</name>
</gene>
<evidence type="ECO:0008006" key="3">
    <source>
        <dbReference type="Google" id="ProtNLM"/>
    </source>
</evidence>
<dbReference type="AlphaFoldDB" id="A0A561WWK7"/>
<dbReference type="InterPro" id="IPR016024">
    <property type="entry name" value="ARM-type_fold"/>
</dbReference>
<comment type="caution">
    <text evidence="1">The sequence shown here is derived from an EMBL/GenBank/DDBJ whole genome shotgun (WGS) entry which is preliminary data.</text>
</comment>
<proteinExistence type="predicted"/>
<dbReference type="RefSeq" id="WP_154937198.1">
    <property type="nucleotide sequence ID" value="NZ_VIXA01000001.1"/>
</dbReference>
<dbReference type="OrthoDB" id="292843at2"/>
<dbReference type="Gene3D" id="1.25.10.10">
    <property type="entry name" value="Leucine-rich Repeat Variant"/>
    <property type="match status" value="2"/>
</dbReference>
<reference evidence="1 2" key="1">
    <citation type="submission" date="2019-06" db="EMBL/GenBank/DDBJ databases">
        <title>Sequencing the genomes of 1000 actinobacteria strains.</title>
        <authorList>
            <person name="Klenk H.-P."/>
        </authorList>
    </citation>
    <scope>NUCLEOTIDE SEQUENCE [LARGE SCALE GENOMIC DNA]</scope>
    <source>
        <strain evidence="1 2">DSM 102131</strain>
    </source>
</reference>
<keyword evidence="2" id="KW-1185">Reference proteome</keyword>
<dbReference type="SUPFAM" id="SSF48371">
    <property type="entry name" value="ARM repeat"/>
    <property type="match status" value="1"/>
</dbReference>
<name>A0A561WWK7_9ACTN</name>